<dbReference type="GO" id="GO:0016151">
    <property type="term" value="F:nickel cation binding"/>
    <property type="evidence" value="ECO:0007669"/>
    <property type="project" value="InterPro"/>
</dbReference>
<gene>
    <name evidence="4" type="ORF">FJY86_00335</name>
</gene>
<keyword evidence="1" id="KW-0533">Nickel</keyword>
<sequence>MHEQRILNQVIMAAKLAGATKKIRVEVGELSTISPEHLKEHLKGMVPWEVETRFVKAEVKCECNYKGSPKILEEGHDFVLFVCPKCSAKPLVVRGGEIKIVGVE</sequence>
<dbReference type="AlphaFoldDB" id="A0A8T4C9Y8"/>
<keyword evidence="3" id="KW-0862">Zinc</keyword>
<organism evidence="4 5">
    <name type="scientific">Candidatus Iainarchaeum sp</name>
    <dbReference type="NCBI Taxonomy" id="3101447"/>
    <lineage>
        <taxon>Archaea</taxon>
        <taxon>Candidatus Iainarchaeota</taxon>
        <taxon>Candidatus Iainarchaeia</taxon>
        <taxon>Candidatus Iainarchaeales</taxon>
        <taxon>Candidatus Iainarchaeaceae</taxon>
        <taxon>Candidatus Iainarchaeum</taxon>
    </lineage>
</organism>
<proteinExistence type="predicted"/>
<dbReference type="EMBL" id="VGJJ01000002">
    <property type="protein sequence ID" value="MBM3281778.1"/>
    <property type="molecule type" value="Genomic_DNA"/>
</dbReference>
<dbReference type="Gene3D" id="3.30.2320.80">
    <property type="match status" value="1"/>
</dbReference>
<comment type="caution">
    <text evidence="4">The sequence shown here is derived from an EMBL/GenBank/DDBJ whole genome shotgun (WGS) entry which is preliminary data.</text>
</comment>
<evidence type="ECO:0000313" key="5">
    <source>
        <dbReference type="Proteomes" id="UP000774699"/>
    </source>
</evidence>
<accession>A0A8T4C9Y8</accession>
<keyword evidence="2" id="KW-0479">Metal-binding</keyword>
<dbReference type="InterPro" id="IPR000688">
    <property type="entry name" value="HypA/HybF"/>
</dbReference>
<evidence type="ECO:0000256" key="1">
    <source>
        <dbReference type="ARBA" id="ARBA00022596"/>
    </source>
</evidence>
<evidence type="ECO:0000256" key="3">
    <source>
        <dbReference type="ARBA" id="ARBA00022833"/>
    </source>
</evidence>
<reference evidence="4" key="1">
    <citation type="submission" date="2019-03" db="EMBL/GenBank/DDBJ databases">
        <title>Lake Tanganyika Metagenome-Assembled Genomes (MAGs).</title>
        <authorList>
            <person name="Tran P."/>
        </authorList>
    </citation>
    <scope>NUCLEOTIDE SEQUENCE</scope>
    <source>
        <strain evidence="4">M_DeepCast_50m_m2_156</strain>
    </source>
</reference>
<protein>
    <recommendedName>
        <fullName evidence="6">Hydrogenase maturation nickel metallochaperone HypA</fullName>
    </recommendedName>
</protein>
<evidence type="ECO:0000256" key="2">
    <source>
        <dbReference type="ARBA" id="ARBA00022723"/>
    </source>
</evidence>
<dbReference type="Pfam" id="PF01155">
    <property type="entry name" value="HypA"/>
    <property type="match status" value="1"/>
</dbReference>
<evidence type="ECO:0000313" key="4">
    <source>
        <dbReference type="EMBL" id="MBM3281778.1"/>
    </source>
</evidence>
<evidence type="ECO:0008006" key="6">
    <source>
        <dbReference type="Google" id="ProtNLM"/>
    </source>
</evidence>
<dbReference type="Proteomes" id="UP000774699">
    <property type="component" value="Unassembled WGS sequence"/>
</dbReference>
<name>A0A8T4C9Y8_9ARCH</name>
<dbReference type="GO" id="GO:0051604">
    <property type="term" value="P:protein maturation"/>
    <property type="evidence" value="ECO:0007669"/>
    <property type="project" value="InterPro"/>
</dbReference>